<keyword evidence="6" id="KW-1185">Reference proteome</keyword>
<dbReference type="Proteomes" id="UP000051315">
    <property type="component" value="Unassembled WGS sequence"/>
</dbReference>
<dbReference type="PANTHER" id="PTHR47313">
    <property type="entry name" value="RIBOSOMAL RNA LARGE SUBUNIT METHYLTRANSFERASE K/L"/>
    <property type="match status" value="1"/>
</dbReference>
<protein>
    <submittedName>
        <fullName evidence="5">N6-adenine-specific DNA methylase</fullName>
    </submittedName>
</protein>
<dbReference type="PROSITE" id="PS00092">
    <property type="entry name" value="N6_MTASE"/>
    <property type="match status" value="1"/>
</dbReference>
<dbReference type="Gene3D" id="3.30.2130.30">
    <property type="match status" value="1"/>
</dbReference>
<accession>A0A0R1W3H9</accession>
<dbReference type="InterPro" id="IPR029063">
    <property type="entry name" value="SAM-dependent_MTases_sf"/>
</dbReference>
<evidence type="ECO:0000313" key="6">
    <source>
        <dbReference type="Proteomes" id="UP000051315"/>
    </source>
</evidence>
<dbReference type="GO" id="GO:0003723">
    <property type="term" value="F:RNA binding"/>
    <property type="evidence" value="ECO:0007669"/>
    <property type="project" value="UniProtKB-UniRule"/>
</dbReference>
<organism evidence="5 6">
    <name type="scientific">Lapidilactobacillus concavus DSM 17758</name>
    <dbReference type="NCBI Taxonomy" id="1423735"/>
    <lineage>
        <taxon>Bacteria</taxon>
        <taxon>Bacillati</taxon>
        <taxon>Bacillota</taxon>
        <taxon>Bacilli</taxon>
        <taxon>Lactobacillales</taxon>
        <taxon>Lactobacillaceae</taxon>
        <taxon>Lapidilactobacillus</taxon>
    </lineage>
</organism>
<gene>
    <name evidence="5" type="ORF">FC15_GL001272</name>
</gene>
<evidence type="ECO:0000313" key="5">
    <source>
        <dbReference type="EMBL" id="KRM10667.1"/>
    </source>
</evidence>
<dbReference type="Pfam" id="PF22020">
    <property type="entry name" value="RlmL_1st"/>
    <property type="match status" value="1"/>
</dbReference>
<keyword evidence="1 5" id="KW-0489">Methyltransferase</keyword>
<evidence type="ECO:0000256" key="3">
    <source>
        <dbReference type="PROSITE-ProRule" id="PRU00529"/>
    </source>
</evidence>
<evidence type="ECO:0000259" key="4">
    <source>
        <dbReference type="PROSITE" id="PS51165"/>
    </source>
</evidence>
<dbReference type="InterPro" id="IPR004114">
    <property type="entry name" value="THUMP_dom"/>
</dbReference>
<dbReference type="CDD" id="cd11715">
    <property type="entry name" value="THUMP_AdoMetMT"/>
    <property type="match status" value="1"/>
</dbReference>
<dbReference type="Pfam" id="PF02926">
    <property type="entry name" value="THUMP"/>
    <property type="match status" value="1"/>
</dbReference>
<dbReference type="EMBL" id="AZFX01000036">
    <property type="protein sequence ID" value="KRM10667.1"/>
    <property type="molecule type" value="Genomic_DNA"/>
</dbReference>
<evidence type="ECO:0000256" key="2">
    <source>
        <dbReference type="ARBA" id="ARBA00022679"/>
    </source>
</evidence>
<dbReference type="PROSITE" id="PS51165">
    <property type="entry name" value="THUMP"/>
    <property type="match status" value="1"/>
</dbReference>
<keyword evidence="2" id="KW-0808">Transferase</keyword>
<dbReference type="PATRIC" id="fig|1423735.3.peg.1318"/>
<proteinExistence type="predicted"/>
<dbReference type="Pfam" id="PF01170">
    <property type="entry name" value="UPF0020"/>
    <property type="match status" value="1"/>
</dbReference>
<name>A0A0R1W3H9_9LACO</name>
<sequence>MDQMKYQLIATVAAGFESVVNTELKDLGYRTTVENGRVNFEGDEHDIIRTNLWLRVADRVMIVVDSFRADDFTALFDQVNAIPWENYLAMDAHFPVTGRSVKSKLHSVPDVQSITKKAIVSRLQDIYHRRTRLPETGATTKVDVRLLKDRAEILIDTTGDSLFKRGYRIDHGEAPLKENFAAGLIALTPYRANDPFLDPMTGSGTIAIEAALKARNIAPGIKRHFAFEQFASFNPQWLLDARAEAQAAIKQDIELTIMANDIDQSMIDLAKVNANEAGVLHDIQFKQLAVKDFKTDLKNGIIIANPPYGKRLNDQQKAREIYRDLGNAFNSLTTWSKYILTSDMEFERFYGQQATKRRKLYNGYLRTDLFQFWGKPDYKSSKK</sequence>
<feature type="domain" description="THUMP" evidence="4">
    <location>
        <begin position="46"/>
        <end position="157"/>
    </location>
</feature>
<dbReference type="AlphaFoldDB" id="A0A0R1W3H9"/>
<dbReference type="STRING" id="1423735.FC15_GL001272"/>
<evidence type="ECO:0000256" key="1">
    <source>
        <dbReference type="ARBA" id="ARBA00022603"/>
    </source>
</evidence>
<dbReference type="PANTHER" id="PTHR47313:SF1">
    <property type="entry name" value="RIBOSOMAL RNA LARGE SUBUNIT METHYLTRANSFERASE K_L"/>
    <property type="match status" value="1"/>
</dbReference>
<dbReference type="SUPFAM" id="SSF53335">
    <property type="entry name" value="S-adenosyl-L-methionine-dependent methyltransferases"/>
    <property type="match status" value="1"/>
</dbReference>
<dbReference type="SMART" id="SM00981">
    <property type="entry name" value="THUMP"/>
    <property type="match status" value="1"/>
</dbReference>
<dbReference type="InterPro" id="IPR000241">
    <property type="entry name" value="RlmKL-like_Mtase"/>
</dbReference>
<comment type="caution">
    <text evidence="5">The sequence shown here is derived from an EMBL/GenBank/DDBJ whole genome shotgun (WGS) entry which is preliminary data.</text>
</comment>
<keyword evidence="3" id="KW-0694">RNA-binding</keyword>
<dbReference type="InterPro" id="IPR002052">
    <property type="entry name" value="DNA_methylase_N6_adenine_CS"/>
</dbReference>
<dbReference type="GO" id="GO:0070043">
    <property type="term" value="F:rRNA (guanine-N7-)-methyltransferase activity"/>
    <property type="evidence" value="ECO:0007669"/>
    <property type="project" value="TreeGrafter"/>
</dbReference>
<reference evidence="5 6" key="1">
    <citation type="journal article" date="2015" name="Genome Announc.">
        <title>Expanding the biotechnology potential of lactobacilli through comparative genomics of 213 strains and associated genera.</title>
        <authorList>
            <person name="Sun Z."/>
            <person name="Harris H.M."/>
            <person name="McCann A."/>
            <person name="Guo C."/>
            <person name="Argimon S."/>
            <person name="Zhang W."/>
            <person name="Yang X."/>
            <person name="Jeffery I.B."/>
            <person name="Cooney J.C."/>
            <person name="Kagawa T.F."/>
            <person name="Liu W."/>
            <person name="Song Y."/>
            <person name="Salvetti E."/>
            <person name="Wrobel A."/>
            <person name="Rasinkangas P."/>
            <person name="Parkhill J."/>
            <person name="Rea M.C."/>
            <person name="O'Sullivan O."/>
            <person name="Ritari J."/>
            <person name="Douillard F.P."/>
            <person name="Paul Ross R."/>
            <person name="Yang R."/>
            <person name="Briner A.E."/>
            <person name="Felis G.E."/>
            <person name="de Vos W.M."/>
            <person name="Barrangou R."/>
            <person name="Klaenhammer T.R."/>
            <person name="Caufield P.W."/>
            <person name="Cui Y."/>
            <person name="Zhang H."/>
            <person name="O'Toole P.W."/>
        </authorList>
    </citation>
    <scope>NUCLEOTIDE SEQUENCE [LARGE SCALE GENOMIC DNA]</scope>
    <source>
        <strain evidence="5 6">DSM 17758</strain>
    </source>
</reference>
<dbReference type="Gene3D" id="3.40.50.150">
    <property type="entry name" value="Vaccinia Virus protein VP39"/>
    <property type="match status" value="1"/>
</dbReference>
<dbReference type="InterPro" id="IPR054170">
    <property type="entry name" value="RlmL_1st"/>
</dbReference>
<dbReference type="GO" id="GO:0008990">
    <property type="term" value="F:rRNA (guanine-N2-)-methyltransferase activity"/>
    <property type="evidence" value="ECO:0007669"/>
    <property type="project" value="TreeGrafter"/>
</dbReference>